<comment type="subunit">
    <text evidence="2">Homotetramer.</text>
</comment>
<dbReference type="Pfam" id="PF00171">
    <property type="entry name" value="Aldedh"/>
    <property type="match status" value="1"/>
</dbReference>
<evidence type="ECO:0000256" key="6">
    <source>
        <dbReference type="PROSITE-ProRule" id="PRU10007"/>
    </source>
</evidence>
<protein>
    <recommendedName>
        <fullName evidence="5">aldehyde dehydrogenase (NAD(+))</fullName>
        <ecNumber evidence="5">1.2.1.3</ecNumber>
    </recommendedName>
</protein>
<dbReference type="PROSITE" id="PS00687">
    <property type="entry name" value="ALDEHYDE_DEHYDR_GLU"/>
    <property type="match status" value="1"/>
</dbReference>
<evidence type="ECO:0000256" key="5">
    <source>
        <dbReference type="ARBA" id="ARBA00024226"/>
    </source>
</evidence>
<dbReference type="Gene3D" id="3.40.309.10">
    <property type="entry name" value="Aldehyde Dehydrogenase, Chain A, domain 2"/>
    <property type="match status" value="1"/>
</dbReference>
<evidence type="ECO:0000313" key="9">
    <source>
        <dbReference type="EMBL" id="CDW26428.1"/>
    </source>
</evidence>
<dbReference type="InterPro" id="IPR015590">
    <property type="entry name" value="Aldehyde_DH_dom"/>
</dbReference>
<dbReference type="InterPro" id="IPR016161">
    <property type="entry name" value="Ald_DH/histidinol_DH"/>
</dbReference>
<sequence length="567" mass="61417">MILTNSNKIKHIMGRALTRHLSLLSSSSNNSFTLTGKFLQAGPSTTYCILRSMSSSFLINDPKYAFLKDLKLEEMNHGAYDGQWFGSDKVVTSVCPANNQPIAQVKTGSVQDFERCVKSAEEAWQKWADLTAPARGEIVRQIGDALREKIVPLGKLISMEMGKIVPEGVGEVQEFVDICDYACGLSRMIPGKYIPSERPGHALIESWNPLGVIGVISAFNFPVAVYGWNNAIALIAGDTVIWKGAPSTPLTSVATIKIVTEVLEKNGIPGAVCALCQGDADVGQKMAEDKRIKLVSFTGSTEVGRKVAVTVQQRFGKHLLELGGNNALIVDKDANIDMVITSATFACVGTAGQRCTTLRRLIVHEDVYDEVVRRLTKAYETVIKRIGDPLEDGTLYGPLHSKNGIEAYKKTIQDAVAAGGKIEFGGKVIEDRPGNYVEPTIITGLAHDSPVVMRETFAPIVHILKTKSLDEAIQWNNEVEQGLSSSLFTSDIGKLFRWIGPKGSDCGIVNVNIPTSGAEIGGAFGGEKATGGGRESGSDAWKQYMRRSTCTINYSKELPLAQGIKFE</sequence>
<dbReference type="OrthoDB" id="310895at2759"/>
<proteinExistence type="inferred from homology"/>
<dbReference type="InterPro" id="IPR029510">
    <property type="entry name" value="Ald_DH_CS_GLU"/>
</dbReference>
<evidence type="ECO:0000256" key="3">
    <source>
        <dbReference type="ARBA" id="ARBA00023002"/>
    </source>
</evidence>
<feature type="active site" evidence="6">
    <location>
        <position position="321"/>
    </location>
</feature>
<dbReference type="EMBL" id="HACA01009067">
    <property type="protein sequence ID" value="CDW26428.1"/>
    <property type="molecule type" value="Transcribed_RNA"/>
</dbReference>
<dbReference type="AlphaFoldDB" id="A0A0K2TK77"/>
<dbReference type="EC" id="1.2.1.3" evidence="5"/>
<comment type="similarity">
    <text evidence="1 7">Belongs to the aldehyde dehydrogenase family.</text>
</comment>
<evidence type="ECO:0000259" key="8">
    <source>
        <dbReference type="Pfam" id="PF00171"/>
    </source>
</evidence>
<dbReference type="PANTHER" id="PTHR43521:SF1">
    <property type="entry name" value="ALPHA-AMINOADIPIC SEMIALDEHYDE DEHYDROGENASE"/>
    <property type="match status" value="1"/>
</dbReference>
<organism evidence="9">
    <name type="scientific">Lepeophtheirus salmonis</name>
    <name type="common">Salmon louse</name>
    <name type="synonym">Caligus salmonis</name>
    <dbReference type="NCBI Taxonomy" id="72036"/>
    <lineage>
        <taxon>Eukaryota</taxon>
        <taxon>Metazoa</taxon>
        <taxon>Ecdysozoa</taxon>
        <taxon>Arthropoda</taxon>
        <taxon>Crustacea</taxon>
        <taxon>Multicrustacea</taxon>
        <taxon>Hexanauplia</taxon>
        <taxon>Copepoda</taxon>
        <taxon>Siphonostomatoida</taxon>
        <taxon>Caligidae</taxon>
        <taxon>Lepeophtheirus</taxon>
    </lineage>
</organism>
<evidence type="ECO:0000256" key="1">
    <source>
        <dbReference type="ARBA" id="ARBA00009986"/>
    </source>
</evidence>
<dbReference type="FunFam" id="3.40.309.10:FF:000018">
    <property type="entry name" value="Alpha-aminoadipic semialdehyde dehydrogenase"/>
    <property type="match status" value="1"/>
</dbReference>
<dbReference type="InterPro" id="IPR016162">
    <property type="entry name" value="Ald_DH_N"/>
</dbReference>
<evidence type="ECO:0000256" key="7">
    <source>
        <dbReference type="RuleBase" id="RU003345"/>
    </source>
</evidence>
<evidence type="ECO:0000256" key="4">
    <source>
        <dbReference type="ARBA" id="ARBA00023027"/>
    </source>
</evidence>
<feature type="domain" description="Aldehyde dehydrogenase" evidence="8">
    <location>
        <begin position="89"/>
        <end position="548"/>
    </location>
</feature>
<dbReference type="InterPro" id="IPR016163">
    <property type="entry name" value="Ald_DH_C"/>
</dbReference>
<keyword evidence="4" id="KW-0520">NAD</keyword>
<reference evidence="9" key="1">
    <citation type="submission" date="2014-05" db="EMBL/GenBank/DDBJ databases">
        <authorList>
            <person name="Chronopoulou M."/>
        </authorList>
    </citation>
    <scope>NUCLEOTIDE SEQUENCE</scope>
    <source>
        <tissue evidence="9">Whole organism</tissue>
    </source>
</reference>
<dbReference type="InterPro" id="IPR044638">
    <property type="entry name" value="ALDH7A1-like"/>
</dbReference>
<dbReference type="GO" id="GO:0004029">
    <property type="term" value="F:aldehyde dehydrogenase (NAD+) activity"/>
    <property type="evidence" value="ECO:0007669"/>
    <property type="project" value="UniProtKB-EC"/>
</dbReference>
<dbReference type="CDD" id="cd07130">
    <property type="entry name" value="ALDH_F7_AASADH"/>
    <property type="match status" value="1"/>
</dbReference>
<dbReference type="Gene3D" id="3.40.605.10">
    <property type="entry name" value="Aldehyde Dehydrogenase, Chain A, domain 1"/>
    <property type="match status" value="1"/>
</dbReference>
<evidence type="ECO:0000256" key="2">
    <source>
        <dbReference type="ARBA" id="ARBA00011881"/>
    </source>
</evidence>
<dbReference type="PANTHER" id="PTHR43521">
    <property type="entry name" value="ALPHA-AMINOADIPIC SEMIALDEHYDE DEHYDROGENASE"/>
    <property type="match status" value="1"/>
</dbReference>
<name>A0A0K2TK77_LEPSM</name>
<dbReference type="SUPFAM" id="SSF53720">
    <property type="entry name" value="ALDH-like"/>
    <property type="match status" value="1"/>
</dbReference>
<accession>A0A0K2TK77</accession>
<keyword evidence="3 7" id="KW-0560">Oxidoreductase</keyword>